<reference evidence="4" key="1">
    <citation type="journal article" date="2020" name="Phytopathology">
        <title>Genome Sequence Resources of Colletotrichum truncatum, C. plurivorum, C. musicola, and C. sojae: Four Species Pathogenic to Soybean (Glycine max).</title>
        <authorList>
            <person name="Rogerio F."/>
            <person name="Boufleur T.R."/>
            <person name="Ciampi-Guillardi M."/>
            <person name="Sukno S.A."/>
            <person name="Thon M.R."/>
            <person name="Massola Junior N.S."/>
            <person name="Baroncelli R."/>
        </authorList>
    </citation>
    <scope>NUCLEOTIDE SEQUENCE</scope>
    <source>
        <strain evidence="4">LFN0074</strain>
    </source>
</reference>
<feature type="compositionally biased region" description="Polar residues" evidence="1">
    <location>
        <begin position="64"/>
        <end position="77"/>
    </location>
</feature>
<feature type="domain" description="Retroviral polymerase SH3-like" evidence="3">
    <location>
        <begin position="578"/>
        <end position="640"/>
    </location>
</feature>
<accession>A0A8H6JYX1</accession>
<organism evidence="4 5">
    <name type="scientific">Colletotrichum musicola</name>
    <dbReference type="NCBI Taxonomy" id="2175873"/>
    <lineage>
        <taxon>Eukaryota</taxon>
        <taxon>Fungi</taxon>
        <taxon>Dikarya</taxon>
        <taxon>Ascomycota</taxon>
        <taxon>Pezizomycotina</taxon>
        <taxon>Sordariomycetes</taxon>
        <taxon>Hypocreomycetidae</taxon>
        <taxon>Glomerellales</taxon>
        <taxon>Glomerellaceae</taxon>
        <taxon>Colletotrichum</taxon>
        <taxon>Colletotrichum orchidearum species complex</taxon>
    </lineage>
</organism>
<dbReference type="EMBL" id="WIGM01000560">
    <property type="protein sequence ID" value="KAF6822012.1"/>
    <property type="molecule type" value="Genomic_DNA"/>
</dbReference>
<dbReference type="InterPro" id="IPR054722">
    <property type="entry name" value="PolX-like_BBD"/>
</dbReference>
<evidence type="ECO:0000259" key="2">
    <source>
        <dbReference type="Pfam" id="PF22936"/>
    </source>
</evidence>
<feature type="compositionally biased region" description="Basic and acidic residues" evidence="1">
    <location>
        <begin position="35"/>
        <end position="58"/>
    </location>
</feature>
<evidence type="ECO:0000259" key="3">
    <source>
        <dbReference type="Pfam" id="PF25597"/>
    </source>
</evidence>
<evidence type="ECO:0000313" key="4">
    <source>
        <dbReference type="EMBL" id="KAF6822012.1"/>
    </source>
</evidence>
<proteinExistence type="predicted"/>
<dbReference type="AlphaFoldDB" id="A0A8H6JYX1"/>
<comment type="caution">
    <text evidence="4">The sequence shown here is derived from an EMBL/GenBank/DDBJ whole genome shotgun (WGS) entry which is preliminary data.</text>
</comment>
<evidence type="ECO:0000256" key="1">
    <source>
        <dbReference type="SAM" id="MobiDB-lite"/>
    </source>
</evidence>
<dbReference type="Pfam" id="PF25597">
    <property type="entry name" value="SH3_retrovirus"/>
    <property type="match status" value="1"/>
</dbReference>
<dbReference type="Proteomes" id="UP000639643">
    <property type="component" value="Unassembled WGS sequence"/>
</dbReference>
<feature type="region of interest" description="Disordered" evidence="1">
    <location>
        <begin position="34"/>
        <end position="81"/>
    </location>
</feature>
<protein>
    <submittedName>
        <fullName evidence="4">Uncharacterized protein</fullName>
    </submittedName>
</protein>
<name>A0A8H6JYX1_9PEZI</name>
<keyword evidence="5" id="KW-1185">Reference proteome</keyword>
<evidence type="ECO:0000313" key="5">
    <source>
        <dbReference type="Proteomes" id="UP000639643"/>
    </source>
</evidence>
<dbReference type="OrthoDB" id="5039078at2759"/>
<dbReference type="Pfam" id="PF22936">
    <property type="entry name" value="Pol_BBD"/>
    <property type="match status" value="1"/>
</dbReference>
<dbReference type="InterPro" id="IPR057670">
    <property type="entry name" value="SH3_retrovirus"/>
</dbReference>
<gene>
    <name evidence="4" type="ORF">CMUS01_11253</name>
</gene>
<sequence length="704" mass="78273">MSSSDRAHVGDDGKAKETVELSMSEILAKLQALEASHRSQQEELERLRGEVGKGKEPVRLSPTLLGQGSISDTTSSPPARGLKMVSPAPNRATFGSVPSVMAWTPPPKSDYTMEDASDIVPPVRVEERPADSKREDVLEERFKDFRLKMPKEHFLKGTSNWLAWLMQVITALKIRGLKIGDDISPIDDLRVGNELRNNISESPMSLVAYISEGSKIWQVLSQTYAGHGLVLRGQLQDQLYAHALKGSDPTSYIAKFNELLYRYRAAGGTMSNEDEIHAFLRGTEAQYKDWTARFRSQHRQGYKLSLEGLMADLTDEARALGKTKSMVVQTSGNDTVPQTPKDQSCSMSIEPSDLKALQDDLAAAEESGSVMRHTGRILRTVQQPDSAWLWDSGATVHTVNDISWFESYAAVTSGRPIQTGGGDVYPELIGTVFLSFSSGESIRLRDVLRLGHPGHREMLKTIELTRGCPLTAKDVVPQPCATCDMSKSLRYSPRTPRERALRAGDLLHVDIGEIKPALWFTYFCFVTDDKSRFRALMLSNSKGDLTLPGKTPIQALTEDLEPGRNAIPDVSNLRVVGSRCFVNIVPETRIRGEKMAPRAEEGILVGFVGDRAYQVWIPERQTVVEASIVVFHEPATYEEEDLYRSLPPGQGAGSRRYRRTAHDKLQIVHFILGIQNKQEMRPGRCLYAAQELSHDSPIQGEQEI</sequence>
<feature type="domain" description="Retrovirus-related Pol polyprotein from transposon TNT 1-94-like beta-barrel" evidence="2">
    <location>
        <begin position="388"/>
        <end position="448"/>
    </location>
</feature>